<evidence type="ECO:0000313" key="2">
    <source>
        <dbReference type="Proteomes" id="UP000237481"/>
    </source>
</evidence>
<dbReference type="SUPFAM" id="SSF54001">
    <property type="entry name" value="Cysteine proteinases"/>
    <property type="match status" value="1"/>
</dbReference>
<keyword evidence="2" id="KW-1185">Reference proteome</keyword>
<dbReference type="OrthoDB" id="3789175at2759"/>
<dbReference type="EMBL" id="PKSG01000281">
    <property type="protein sequence ID" value="POR37004.1"/>
    <property type="molecule type" value="Genomic_DNA"/>
</dbReference>
<dbReference type="Gene3D" id="3.40.50.410">
    <property type="entry name" value="von Willebrand factor, type A domain"/>
    <property type="match status" value="1"/>
</dbReference>
<comment type="caution">
    <text evidence="1">The sequence shown here is derived from an EMBL/GenBank/DDBJ whole genome shotgun (WGS) entry which is preliminary data.</text>
</comment>
<dbReference type="SUPFAM" id="SSF53300">
    <property type="entry name" value="vWA-like"/>
    <property type="match status" value="1"/>
</dbReference>
<dbReference type="Proteomes" id="UP000237481">
    <property type="component" value="Unassembled WGS sequence"/>
</dbReference>
<dbReference type="InterPro" id="IPR038765">
    <property type="entry name" value="Papain-like_cys_pep_sf"/>
</dbReference>
<dbReference type="Gene3D" id="3.90.70.10">
    <property type="entry name" value="Cysteine proteinases"/>
    <property type="match status" value="1"/>
</dbReference>
<dbReference type="CDD" id="cd00198">
    <property type="entry name" value="vWFA"/>
    <property type="match status" value="1"/>
</dbReference>
<dbReference type="AlphaFoldDB" id="A0A2S4L3J8"/>
<evidence type="ECO:0008006" key="3">
    <source>
        <dbReference type="Google" id="ProtNLM"/>
    </source>
</evidence>
<dbReference type="InterPro" id="IPR036465">
    <property type="entry name" value="vWFA_dom_sf"/>
</dbReference>
<organism evidence="1 2">
    <name type="scientific">Tolypocladium paradoxum</name>
    <dbReference type="NCBI Taxonomy" id="94208"/>
    <lineage>
        <taxon>Eukaryota</taxon>
        <taxon>Fungi</taxon>
        <taxon>Dikarya</taxon>
        <taxon>Ascomycota</taxon>
        <taxon>Pezizomycotina</taxon>
        <taxon>Sordariomycetes</taxon>
        <taxon>Hypocreomycetidae</taxon>
        <taxon>Hypocreales</taxon>
        <taxon>Ophiocordycipitaceae</taxon>
        <taxon>Tolypocladium</taxon>
    </lineage>
</organism>
<evidence type="ECO:0000313" key="1">
    <source>
        <dbReference type="EMBL" id="POR37004.1"/>
    </source>
</evidence>
<accession>A0A2S4L3J8</accession>
<sequence length="712" mass="77115">MSVRSPTAIIGCLLDVSGSMREALETGRSDERAVERLRAVLCASLRLARAEQGLNPHALMFVGVFGLNHGAGCPPGVDLCGVVDALLGTRESDPLKTGHELLVALANENNLAHVTRYIRTKLTEHEARIVNAYLRRHPERKAEFISAIPGPEQVRNLRTGSQVGGAASGIVAGMVVAGPVGAAVGGLLACLAADKGADVVENHAVDQSDGMRLARRICGEWLLDFANLTPRPVADVVNLLERLQGHTEAGSRTQEREPGEGTLLDTLRTYMYGYTPMRDALSRSLAAFREHPGVEQRVLVLVSDGVSTDGDPLPLALELQQANVTIAAVYLTGDQTGPHRRLYDRPADGWTAGEHALFSMAARIAGATHPVPVLTSMGWGVPSSGECALYATVSSSAVLDEFCSLLLSARFGSADALLDVIGRVRLDAYVDDEHIRTRSNPSDQGQSRSCYAHATAAVLHMALRRIVGREGGYPSIEEIRTRLLERFPPKPGGWTTGEVLKAATTLYRPLRFRKVDEEGARQAVLQRRPVLATFHLSRSGWDTFSRHFKTASTRSSVLTRDNMASHRSSPRDGGHAVVLIGCAPRSLTFLNSWGRHWGNNGSFSVEDHTVLELEAASMTFYDVYWLAGELTAAERRAYDVTVDEAVRARAVQHPSILELEARCPRCRVNAPIADFKGNVYRALCPGCRESFAPQPGHLVQALYARAGLGEAT</sequence>
<proteinExistence type="predicted"/>
<reference evidence="1 2" key="1">
    <citation type="submission" date="2018-01" db="EMBL/GenBank/DDBJ databases">
        <title>Harnessing the power of phylogenomics to disentangle the directionality and signatures of interkingdom host jumping in the parasitic fungal genus Tolypocladium.</title>
        <authorList>
            <person name="Quandt C.A."/>
            <person name="Patterson W."/>
            <person name="Spatafora J.W."/>
        </authorList>
    </citation>
    <scope>NUCLEOTIDE SEQUENCE [LARGE SCALE GENOMIC DNA]</scope>
    <source>
        <strain evidence="1 2">NRBC 100945</strain>
    </source>
</reference>
<gene>
    <name evidence="1" type="ORF">TPAR_02794</name>
</gene>
<name>A0A2S4L3J8_9HYPO</name>
<protein>
    <recommendedName>
        <fullName evidence="3">VWFA domain-containing protein</fullName>
    </recommendedName>
</protein>